<dbReference type="GO" id="GO:0004553">
    <property type="term" value="F:hydrolase activity, hydrolyzing O-glycosyl compounds"/>
    <property type="evidence" value="ECO:0007669"/>
    <property type="project" value="UniProtKB-ARBA"/>
</dbReference>
<dbReference type="InterPro" id="IPR013320">
    <property type="entry name" value="ConA-like_dom_sf"/>
</dbReference>
<accession>A0A7Y0A3T8</accession>
<protein>
    <submittedName>
        <fullName evidence="3">T9SS type A sorting domain-containing protein</fullName>
    </submittedName>
</protein>
<gene>
    <name evidence="3" type="ORF">HHL20_02115</name>
</gene>
<comment type="caution">
    <text evidence="3">The sequence shown here is derived from an EMBL/GenBank/DDBJ whole genome shotgun (WGS) entry which is preliminary data.</text>
</comment>
<dbReference type="AlphaFoldDB" id="A0A7Y0A3T8"/>
<evidence type="ECO:0000313" key="4">
    <source>
        <dbReference type="Proteomes" id="UP000552615"/>
    </source>
</evidence>
<proteinExistence type="predicted"/>
<dbReference type="InterPro" id="IPR026444">
    <property type="entry name" value="Secre_tail"/>
</dbReference>
<name>A0A7Y0A3T8_9FLAO</name>
<dbReference type="NCBIfam" id="TIGR04183">
    <property type="entry name" value="Por_Secre_tail"/>
    <property type="match status" value="1"/>
</dbReference>
<dbReference type="SUPFAM" id="SSF49899">
    <property type="entry name" value="Concanavalin A-like lectins/glucanases"/>
    <property type="match status" value="1"/>
</dbReference>
<keyword evidence="1" id="KW-0732">Signal</keyword>
<dbReference type="Proteomes" id="UP000552615">
    <property type="component" value="Unassembled WGS sequence"/>
</dbReference>
<dbReference type="GO" id="GO:0005975">
    <property type="term" value="P:carbohydrate metabolic process"/>
    <property type="evidence" value="ECO:0007669"/>
    <property type="project" value="UniProtKB-ARBA"/>
</dbReference>
<dbReference type="Gene3D" id="2.60.120.200">
    <property type="match status" value="1"/>
</dbReference>
<reference evidence="3 4" key="1">
    <citation type="submission" date="2020-04" db="EMBL/GenBank/DDBJ databases">
        <title>Chryseobacterium sp. RJ-7-14 sp. nov., isolated from Jeju soil.</title>
        <authorList>
            <person name="Dahal R.H."/>
            <person name="Chaudhary D.K."/>
        </authorList>
    </citation>
    <scope>NUCLEOTIDE SEQUENCE [LARGE SCALE GENOMIC DNA]</scope>
    <source>
        <strain evidence="3 4">RJ-7-14</strain>
    </source>
</reference>
<feature type="domain" description="Secretion system C-terminal sorting" evidence="2">
    <location>
        <begin position="208"/>
        <end position="275"/>
    </location>
</feature>
<keyword evidence="4" id="KW-1185">Reference proteome</keyword>
<dbReference type="EMBL" id="JABBGF010000001">
    <property type="protein sequence ID" value="NML56132.1"/>
    <property type="molecule type" value="Genomic_DNA"/>
</dbReference>
<dbReference type="Pfam" id="PF18962">
    <property type="entry name" value="Por_Secre_tail"/>
    <property type="match status" value="1"/>
</dbReference>
<dbReference type="RefSeq" id="WP_169229541.1">
    <property type="nucleotide sequence ID" value="NZ_JABBGF010000001.1"/>
</dbReference>
<evidence type="ECO:0000259" key="2">
    <source>
        <dbReference type="Pfam" id="PF18962"/>
    </source>
</evidence>
<evidence type="ECO:0000256" key="1">
    <source>
        <dbReference type="ARBA" id="ARBA00022729"/>
    </source>
</evidence>
<sequence length="277" mass="30416">MKTNLLSEKIKNRYVFSALTIFSAIGLHAQISTFPWTETFEDNSPTRSAWTQVYEANNMSWTFASSATTGSNGVTAFAGTKFANFPANTSGAEKTKLVTPPLNSAALSSPKLSFYLINPQQGSNANWVRIYYRMSASDPWSTVMGFQPPFSSWYFFGNINLPPNIYQVAIECENAQGYSTLVDNVTISNDVLSVDDAAAPSKSSITYYPNPVKNVLHYNAKVKVNEMTVYDAAGKRIQTHKVNSQQGNIDVSALNSGLYIISGKTESGTESFKIIKN</sequence>
<organism evidence="3 4">
    <name type="scientific">Chryseobacterium cheonjiense</name>
    <dbReference type="NCBI Taxonomy" id="2728845"/>
    <lineage>
        <taxon>Bacteria</taxon>
        <taxon>Pseudomonadati</taxon>
        <taxon>Bacteroidota</taxon>
        <taxon>Flavobacteriia</taxon>
        <taxon>Flavobacteriales</taxon>
        <taxon>Weeksellaceae</taxon>
        <taxon>Chryseobacterium group</taxon>
        <taxon>Chryseobacterium</taxon>
    </lineage>
</organism>
<evidence type="ECO:0000313" key="3">
    <source>
        <dbReference type="EMBL" id="NML56132.1"/>
    </source>
</evidence>